<keyword evidence="1" id="KW-0694">RNA-binding</keyword>
<feature type="compositionally biased region" description="Basic and acidic residues" evidence="2">
    <location>
        <begin position="804"/>
        <end position="817"/>
    </location>
</feature>
<feature type="compositionally biased region" description="Polar residues" evidence="2">
    <location>
        <begin position="478"/>
        <end position="492"/>
    </location>
</feature>
<feature type="compositionally biased region" description="Polar residues" evidence="2">
    <location>
        <begin position="855"/>
        <end position="864"/>
    </location>
</feature>
<feature type="region of interest" description="Disordered" evidence="2">
    <location>
        <begin position="369"/>
        <end position="881"/>
    </location>
</feature>
<feature type="compositionally biased region" description="Polar residues" evidence="2">
    <location>
        <begin position="1980"/>
        <end position="1994"/>
    </location>
</feature>
<dbReference type="InterPro" id="IPR057603">
    <property type="entry name" value="Periphilin-1_C"/>
</dbReference>
<dbReference type="Gene3D" id="3.30.70.330">
    <property type="match status" value="1"/>
</dbReference>
<organism evidence="4 5">
    <name type="scientific">Stylophora pistillata</name>
    <name type="common">Smooth cauliflower coral</name>
    <dbReference type="NCBI Taxonomy" id="50429"/>
    <lineage>
        <taxon>Eukaryota</taxon>
        <taxon>Metazoa</taxon>
        <taxon>Cnidaria</taxon>
        <taxon>Anthozoa</taxon>
        <taxon>Hexacorallia</taxon>
        <taxon>Scleractinia</taxon>
        <taxon>Astrocoeniina</taxon>
        <taxon>Pocilloporidae</taxon>
        <taxon>Stylophora</taxon>
    </lineage>
</organism>
<dbReference type="GO" id="GO:0003723">
    <property type="term" value="F:RNA binding"/>
    <property type="evidence" value="ECO:0007669"/>
    <property type="project" value="UniProtKB-UniRule"/>
</dbReference>
<accession>A0A2B4RGE7</accession>
<feature type="region of interest" description="Disordered" evidence="2">
    <location>
        <begin position="1025"/>
        <end position="1105"/>
    </location>
</feature>
<evidence type="ECO:0000256" key="1">
    <source>
        <dbReference type="PROSITE-ProRule" id="PRU00176"/>
    </source>
</evidence>
<feature type="compositionally biased region" description="Acidic residues" evidence="2">
    <location>
        <begin position="750"/>
        <end position="767"/>
    </location>
</feature>
<feature type="region of interest" description="Disordered" evidence="2">
    <location>
        <begin position="1397"/>
        <end position="1447"/>
    </location>
</feature>
<feature type="compositionally biased region" description="Low complexity" evidence="2">
    <location>
        <begin position="1408"/>
        <end position="1418"/>
    </location>
</feature>
<feature type="domain" description="RRM" evidence="3">
    <location>
        <begin position="13"/>
        <end position="92"/>
    </location>
</feature>
<feature type="region of interest" description="Disordered" evidence="2">
    <location>
        <begin position="1790"/>
        <end position="1813"/>
    </location>
</feature>
<sequence length="2237" mass="250692">MHLASDNFLELKDCVFIRGFPTNVNFTTSEIRKYFHDRVGKCCVEMTAQSKDKGRLFVVLKFDSPAAAANAIERFNGKQVLNHKVRLNFWRAPLSMVRPERLGRDSYDKYNRRRDDNTRFNKETEESSRHNENFTREKNSCNTNYLPRESVSYDDQEEFKEGSDNFRGFQQHTYMDRYETNEDFKNYQGKNEEYPQDRWSSDGGGEGHYPGFDYDWNEWDPNLRGSHENLSDRGYYEREQEFLHRRCDKFWREREADQGRRPELVDEDFTKDYDDNFSQWGNYFKFSDDRHAHNERLSPDKSGDQTNHRGDRFCSRDDREWFANREFTEETRRHFPPSDQNVHWPRWETLPPCSQTRKPSNVDVTKDTLKHVARGHDPRSSTPTEGRPRSDEWLRNIHRNFRGRDRHSASPVNVHSKTFGHPGSPLACNASSKTTGDSARSRRGRSSLSPERNIHSRNGRRNRSSSVDKGFAFKTRESSPMNGRSSHYNEQSFGRKLRESRSFSPNINTRTSWPRGRDNDSKDIDLRRSLMMHQHGKHSSSRERDRDRDRENSLKNSLRGTRISPEKHRSEASSSGQVTNRKRRRENDGRRDGRTKRSRQTSVSMCDNASSEPENGNYDCTRKRGKKETDERKKLSPRDHERKRRQLRDPTASNSNTKRADRFLSNLAVTLAQGKVPTKRPETKLNASKKNASTSGNSGLIKCTGSKAELSVNPASESEGSRPDEKRKPEQEKATPPTPPSDKEKQSSNIDEDISCAEGEAGGDYEESIIGAEVSSCNDPSDQEEEQETDGNDSSNLSEDDSEHADSYENSISHEDDFLNVDEDSSSIVDDGVDDERLEISDIDRDGTGERDECSNFSTGNSENGYHFDIKGNGLQPGNLSSDEEFSKLNIAGNKDMMEVDNIDLRDSHSSETWKKTDYSEEMSEEENKTCHVDQQTNSDESFGEPNLKQEIEEYKGNVTHEEIASTTVHRAHGEISAVNGKLPEWEVDGESCHLNARDDMGSTTIRKEFSKKVSSGTKVLKMLPDNVLTHDEDEADGSEWQREEHDAMLQSKDNYEETGMESVSDDISPGPNSLTKTSCLPVPSSNAENDGRQGDNFNLQLASSQGGYNDDQFIYSRSGPKVPLTKTSISSLKVGSGPLNQGSYNEDKSNYNRSKKPVCSTECQHVSMCSIRDSKEGKGELKNDNRKDSHKADNEDKRDHRNVGLDYWESDVKKKTTHIAAAFQICEDTVSYATCKDKFLCKQGEVYTPGEIRGAQKEVCHHNEDGLVHNLNVKGVREPEVSISDREQDLSKEEAGEKSVLEVDGDIFEDNLGQEHAMCNMETSNDTKTKVGTRDLSDSLEETYLESLGRSGEVLPPGKDAIPSRTAHLQSVDTDTSLDGEIQDFWKGSSVCVDNDTAVAEDGDGNTPYSPSSPTWTSEEHRSPLPKDEMSPYSPSHPTSLSGSDAQRSIIVEDFSNEDSKCDDIEPVFDTMDVGCDLPVEEDVTINSGSTKGPFPSSFIFCSSTKSKFEVPQGKSILNDITEEKVLGGPMIPNTKIETRNVKDENLNCDEGGHGKDSEVLLDNPVTENISKDDLRYLKYQDGTDNLVPLASVDVKPKIEYRTTTKVHEADDTKVLLDNSVKERSHNNGRSSLRCQERTQSLPTSASMDVIPKKAYVTSAKTYLLYTDCGTQHKPRIFYATDDTSAGPARSLSLDLAWSLAKYSVPGPSKASANSEEEQQETVAEKADLEISEEEKNPDNVVEPLLSSVPCSFGSPLKSNEGTSENGNQKVTQFDGLFNNLRSDNLAVLQDPGPGNCADSRVKGRANTASNTSFPNSDDIIIAPSSDSGNKELLATLTPLQPNEKEAPVKDHGRRPPGLVSYNEVSLNFQAPCGTNIKDYSTAADHHIATSSKVSKTKSISNLASSDISKNNFRPDETSVTSVVTGNMPVACASDICACGHDDQMMPLLKCSNQVQSTNPQMQDENENDFESDRGIQTQASVSQNGDKTSHSSPADIKRTCPDSQDESFRANKVARKALKLIMPTDRTPDRRGKTNPNSAFCIGDSKKTSSCTITSADMDIVTAVSPTNVVLGDSFFTNEPNHLGKGVYAENDSSCGNISIKNGHSHTVKNDRFTCALKTGTLPPTRNIEIHSQSRSILGAININDHTTKRILPDGETSCRRKESDWVALKMEKLRKKKEEIEQVYKQECQTVISVVKMLVSNDPRLEGLLQNAVRRTLQDMGRRCLQELEKQALP</sequence>
<evidence type="ECO:0000259" key="3">
    <source>
        <dbReference type="PROSITE" id="PS50102"/>
    </source>
</evidence>
<dbReference type="GO" id="GO:0045814">
    <property type="term" value="P:negative regulation of gene expression, epigenetic"/>
    <property type="evidence" value="ECO:0007669"/>
    <property type="project" value="TreeGrafter"/>
</dbReference>
<dbReference type="EMBL" id="LSMT01000660">
    <property type="protein sequence ID" value="PFX15332.1"/>
    <property type="molecule type" value="Genomic_DNA"/>
</dbReference>
<feature type="region of interest" description="Disordered" evidence="2">
    <location>
        <begin position="108"/>
        <end position="141"/>
    </location>
</feature>
<feature type="compositionally biased region" description="Basic and acidic residues" evidence="2">
    <location>
        <begin position="1724"/>
        <end position="1739"/>
    </location>
</feature>
<feature type="compositionally biased region" description="Polar residues" evidence="2">
    <location>
        <begin position="600"/>
        <end position="614"/>
    </location>
</feature>
<feature type="region of interest" description="Disordered" evidence="2">
    <location>
        <begin position="1980"/>
        <end position="2010"/>
    </location>
</feature>
<comment type="caution">
    <text evidence="4">The sequence shown here is derived from an EMBL/GenBank/DDBJ whole genome shotgun (WGS) entry which is preliminary data.</text>
</comment>
<feature type="compositionally biased region" description="Polar residues" evidence="2">
    <location>
        <begin position="502"/>
        <end position="512"/>
    </location>
</feature>
<dbReference type="InterPro" id="IPR035979">
    <property type="entry name" value="RBD_domain_sf"/>
</dbReference>
<evidence type="ECO:0000313" key="5">
    <source>
        <dbReference type="Proteomes" id="UP000225706"/>
    </source>
</evidence>
<feature type="region of interest" description="Disordered" evidence="2">
    <location>
        <begin position="1175"/>
        <end position="1199"/>
    </location>
</feature>
<dbReference type="SMART" id="SM00360">
    <property type="entry name" value="RRM"/>
    <property type="match status" value="1"/>
</dbReference>
<dbReference type="InterPro" id="IPR000504">
    <property type="entry name" value="RRM_dom"/>
</dbReference>
<dbReference type="InterPro" id="IPR028851">
    <property type="entry name" value="Pphln1"/>
</dbReference>
<proteinExistence type="predicted"/>
<keyword evidence="5" id="KW-1185">Reference proteome</keyword>
<feature type="compositionally biased region" description="Acidic residues" evidence="2">
    <location>
        <begin position="818"/>
        <end position="837"/>
    </location>
</feature>
<dbReference type="GO" id="GO:0005654">
    <property type="term" value="C:nucleoplasm"/>
    <property type="evidence" value="ECO:0007669"/>
    <property type="project" value="TreeGrafter"/>
</dbReference>
<feature type="compositionally biased region" description="Basic and acidic residues" evidence="2">
    <location>
        <begin position="719"/>
        <end position="733"/>
    </location>
</feature>
<feature type="compositionally biased region" description="Polar residues" evidence="2">
    <location>
        <begin position="1096"/>
        <end position="1105"/>
    </location>
</feature>
<dbReference type="PANTHER" id="PTHR15836:SF4">
    <property type="entry name" value="PERIPHILIN-1"/>
    <property type="match status" value="1"/>
</dbReference>
<feature type="compositionally biased region" description="Basic and acidic residues" evidence="2">
    <location>
        <begin position="540"/>
        <end position="553"/>
    </location>
</feature>
<gene>
    <name evidence="4" type="primary">Pphln1</name>
    <name evidence="4" type="ORF">AWC38_SpisGene20456</name>
</gene>
<dbReference type="SUPFAM" id="SSF54928">
    <property type="entry name" value="RNA-binding domain, RBD"/>
    <property type="match status" value="1"/>
</dbReference>
<dbReference type="Pfam" id="PF25234">
    <property type="entry name" value="Periphilin_C"/>
    <property type="match status" value="1"/>
</dbReference>
<feature type="region of interest" description="Disordered" evidence="2">
    <location>
        <begin position="908"/>
        <end position="946"/>
    </location>
</feature>
<feature type="compositionally biased region" description="Basic and acidic residues" evidence="2">
    <location>
        <begin position="108"/>
        <end position="139"/>
    </location>
</feature>
<feature type="compositionally biased region" description="Basic and acidic residues" evidence="2">
    <location>
        <begin position="369"/>
        <end position="379"/>
    </location>
</feature>
<feature type="compositionally biased region" description="Polar residues" evidence="2">
    <location>
        <begin position="685"/>
        <end position="698"/>
    </location>
</feature>
<dbReference type="PANTHER" id="PTHR15836">
    <property type="entry name" value="PERIPHILIN 1"/>
    <property type="match status" value="1"/>
</dbReference>
<dbReference type="STRING" id="50429.A0A2B4RGE7"/>
<evidence type="ECO:0000313" key="4">
    <source>
        <dbReference type="EMBL" id="PFX15332.1"/>
    </source>
</evidence>
<dbReference type="CDD" id="cd22896">
    <property type="entry name" value="periphilin-like"/>
    <property type="match status" value="1"/>
</dbReference>
<feature type="compositionally biased region" description="Basic and acidic residues" evidence="2">
    <location>
        <begin position="908"/>
        <end position="919"/>
    </location>
</feature>
<dbReference type="OrthoDB" id="5972460at2759"/>
<dbReference type="InterPro" id="IPR012677">
    <property type="entry name" value="Nucleotide-bd_a/b_plait_sf"/>
</dbReference>
<feature type="compositionally biased region" description="Basic and acidic residues" evidence="2">
    <location>
        <begin position="515"/>
        <end position="528"/>
    </location>
</feature>
<dbReference type="PROSITE" id="PS50102">
    <property type="entry name" value="RRM"/>
    <property type="match status" value="1"/>
</dbReference>
<dbReference type="CDD" id="cd00590">
    <property type="entry name" value="RRM_SF"/>
    <property type="match status" value="1"/>
</dbReference>
<reference evidence="5" key="1">
    <citation type="journal article" date="2017" name="bioRxiv">
        <title>Comparative analysis of the genomes of Stylophora pistillata and Acropora digitifera provides evidence for extensive differences between species of corals.</title>
        <authorList>
            <person name="Voolstra C.R."/>
            <person name="Li Y."/>
            <person name="Liew Y.J."/>
            <person name="Baumgarten S."/>
            <person name="Zoccola D."/>
            <person name="Flot J.-F."/>
            <person name="Tambutte S."/>
            <person name="Allemand D."/>
            <person name="Aranda M."/>
        </authorList>
    </citation>
    <scope>NUCLEOTIDE SEQUENCE [LARGE SCALE GENOMIC DNA]</scope>
</reference>
<feature type="compositionally biased region" description="Basic and acidic residues" evidence="2">
    <location>
        <begin position="838"/>
        <end position="854"/>
    </location>
</feature>
<protein>
    <submittedName>
        <fullName evidence="4">Periphilin-1</fullName>
    </submittedName>
</protein>
<feature type="compositionally biased region" description="Polar residues" evidence="2">
    <location>
        <begin position="1071"/>
        <end position="1089"/>
    </location>
</feature>
<dbReference type="Proteomes" id="UP000225706">
    <property type="component" value="Unassembled WGS sequence"/>
</dbReference>
<feature type="region of interest" description="Disordered" evidence="2">
    <location>
        <begin position="1131"/>
        <end position="1154"/>
    </location>
</feature>
<name>A0A2B4RGE7_STYPI</name>
<dbReference type="GO" id="GO:0097355">
    <property type="term" value="P:protein localization to heterochromatin"/>
    <property type="evidence" value="ECO:0007669"/>
    <property type="project" value="TreeGrafter"/>
</dbReference>
<feature type="compositionally biased region" description="Acidic residues" evidence="2">
    <location>
        <begin position="781"/>
        <end position="791"/>
    </location>
</feature>
<feature type="compositionally biased region" description="Basic and acidic residues" evidence="2">
    <location>
        <begin position="1419"/>
        <end position="1431"/>
    </location>
</feature>
<feature type="compositionally biased region" description="Basic and acidic residues" evidence="2">
    <location>
        <begin position="386"/>
        <end position="395"/>
    </location>
</feature>
<evidence type="ECO:0000256" key="2">
    <source>
        <dbReference type="SAM" id="MobiDB-lite"/>
    </source>
</evidence>
<dbReference type="GO" id="GO:0045892">
    <property type="term" value="P:negative regulation of DNA-templated transcription"/>
    <property type="evidence" value="ECO:0007669"/>
    <property type="project" value="InterPro"/>
</dbReference>
<feature type="compositionally biased region" description="Basic and acidic residues" evidence="2">
    <location>
        <begin position="627"/>
        <end position="640"/>
    </location>
</feature>
<feature type="compositionally biased region" description="Polar residues" evidence="2">
    <location>
        <begin position="1434"/>
        <end position="1447"/>
    </location>
</feature>
<feature type="compositionally biased region" description="Polar residues" evidence="2">
    <location>
        <begin position="1131"/>
        <end position="1145"/>
    </location>
</feature>
<feature type="region of interest" description="Disordered" evidence="2">
    <location>
        <begin position="1708"/>
        <end position="1744"/>
    </location>
</feature>